<dbReference type="Proteomes" id="UP000320455">
    <property type="component" value="Unassembled WGS sequence"/>
</dbReference>
<feature type="compositionally biased region" description="Polar residues" evidence="1">
    <location>
        <begin position="23"/>
        <end position="32"/>
    </location>
</feature>
<sequence length="72" mass="7192">MSAGASRSRAKSSKRFSLDVALRNTSKRSAPSGTDGAAKSAAMTSCALVDDVAGGLALEARPGLRGLMASPP</sequence>
<feature type="non-terminal residue" evidence="2">
    <location>
        <position position="72"/>
    </location>
</feature>
<protein>
    <submittedName>
        <fullName evidence="2">Uncharacterized protein</fullName>
    </submittedName>
</protein>
<evidence type="ECO:0000256" key="1">
    <source>
        <dbReference type="SAM" id="MobiDB-lite"/>
    </source>
</evidence>
<gene>
    <name evidence="2" type="ORF">FQK01_24675</name>
</gene>
<dbReference type="AlphaFoldDB" id="A0ABD7S3P5"/>
<feature type="region of interest" description="Disordered" evidence="1">
    <location>
        <begin position="1"/>
        <end position="39"/>
    </location>
</feature>
<proteinExistence type="predicted"/>
<evidence type="ECO:0000313" key="2">
    <source>
        <dbReference type="EMBL" id="TWQ45302.1"/>
    </source>
</evidence>
<dbReference type="EMBL" id="VOCK01000211">
    <property type="protein sequence ID" value="TWQ45302.1"/>
    <property type="molecule type" value="Genomic_DNA"/>
</dbReference>
<name>A0ABD7S3P5_XANVA</name>
<keyword evidence="3" id="KW-1185">Reference proteome</keyword>
<evidence type="ECO:0000313" key="3">
    <source>
        <dbReference type="Proteomes" id="UP000320455"/>
    </source>
</evidence>
<comment type="caution">
    <text evidence="2">The sequence shown here is derived from an EMBL/GenBank/DDBJ whole genome shotgun (WGS) entry which is preliminary data.</text>
</comment>
<accession>A0ABD7S3P5</accession>
<organism evidence="2 3">
    <name type="scientific">Xanthomonas vasicola</name>
    <dbReference type="NCBI Taxonomy" id="56459"/>
    <lineage>
        <taxon>Bacteria</taxon>
        <taxon>Pseudomonadati</taxon>
        <taxon>Pseudomonadota</taxon>
        <taxon>Gammaproteobacteria</taxon>
        <taxon>Lysobacterales</taxon>
        <taxon>Lysobacteraceae</taxon>
        <taxon>Xanthomonas</taxon>
    </lineage>
</organism>
<reference evidence="3" key="1">
    <citation type="journal article" date="2020" name="Phytopathology">
        <title>Genomic acquisitions in emerging populations of Xanthomonas vasicola pv. vasculorum infecting corn in the U.S. and Argentina.</title>
        <authorList>
            <person name="Perez-Quintero A.L."/>
        </authorList>
    </citation>
    <scope>NUCLEOTIDE SEQUENCE [LARGE SCALE GENOMIC DNA]</scope>
    <source>
        <strain evidence="3">Xvh-L</strain>
    </source>
</reference>